<proteinExistence type="predicted"/>
<keyword evidence="3" id="KW-1185">Reference proteome</keyword>
<feature type="transmembrane region" description="Helical" evidence="1">
    <location>
        <begin position="33"/>
        <end position="51"/>
    </location>
</feature>
<feature type="transmembrane region" description="Helical" evidence="1">
    <location>
        <begin position="94"/>
        <end position="110"/>
    </location>
</feature>
<gene>
    <name evidence="2" type="ORF">E1284_40145</name>
</gene>
<evidence type="ECO:0000313" key="3">
    <source>
        <dbReference type="Proteomes" id="UP000295431"/>
    </source>
</evidence>
<accession>A0A4R4N3W1</accession>
<protein>
    <submittedName>
        <fullName evidence="2">Uncharacterized protein</fullName>
    </submittedName>
</protein>
<evidence type="ECO:0000256" key="1">
    <source>
        <dbReference type="SAM" id="Phobius"/>
    </source>
</evidence>
<dbReference type="Proteomes" id="UP000295431">
    <property type="component" value="Unassembled WGS sequence"/>
</dbReference>
<keyword evidence="1" id="KW-0812">Transmembrane</keyword>
<organism evidence="2 3">
    <name type="scientific">Actinomadura bangladeshensis</name>
    <dbReference type="NCBI Taxonomy" id="453573"/>
    <lineage>
        <taxon>Bacteria</taxon>
        <taxon>Bacillati</taxon>
        <taxon>Actinomycetota</taxon>
        <taxon>Actinomycetes</taxon>
        <taxon>Streptosporangiales</taxon>
        <taxon>Thermomonosporaceae</taxon>
        <taxon>Actinomadura</taxon>
    </lineage>
</organism>
<evidence type="ECO:0000313" key="2">
    <source>
        <dbReference type="EMBL" id="TDC01467.1"/>
    </source>
</evidence>
<feature type="transmembrane region" description="Helical" evidence="1">
    <location>
        <begin position="72"/>
        <end position="88"/>
    </location>
</feature>
<dbReference type="AlphaFoldDB" id="A0A4R4N3W1"/>
<keyword evidence="1" id="KW-1133">Transmembrane helix</keyword>
<dbReference type="OrthoDB" id="9912230at2"/>
<reference evidence="2 3" key="1">
    <citation type="submission" date="2019-03" db="EMBL/GenBank/DDBJ databases">
        <title>Draft genome sequences of novel Actinobacteria.</title>
        <authorList>
            <person name="Sahin N."/>
            <person name="Ay H."/>
            <person name="Saygin H."/>
        </authorList>
    </citation>
    <scope>NUCLEOTIDE SEQUENCE [LARGE SCALE GENOMIC DNA]</scope>
    <source>
        <strain evidence="2 3">DSM 45347</strain>
    </source>
</reference>
<dbReference type="EMBL" id="SMJW01000484">
    <property type="protein sequence ID" value="TDC01467.1"/>
    <property type="molecule type" value="Genomic_DNA"/>
</dbReference>
<sequence>MGFWARLLVWVVVFLVAVVGGGLGAMLFWSPAFVAWACVYVAIGVLAEAWLRQRERGQGWNVADRPVLQHPIEWSIVLVVIAALIGTGNAHLVSLAPGVGVLFVVIPYAWRERRRAGAQKRAEVAAGPSDDDERHAV</sequence>
<comment type="caution">
    <text evidence="2">The sequence shown here is derived from an EMBL/GenBank/DDBJ whole genome shotgun (WGS) entry which is preliminary data.</text>
</comment>
<keyword evidence="1" id="KW-0472">Membrane</keyword>
<dbReference type="RefSeq" id="WP_131945351.1">
    <property type="nucleotide sequence ID" value="NZ_BAAAMX010000003.1"/>
</dbReference>
<feature type="transmembrane region" description="Helical" evidence="1">
    <location>
        <begin position="7"/>
        <end position="27"/>
    </location>
</feature>
<name>A0A4R4N3W1_9ACTN</name>